<organism evidence="1 2">
    <name type="scientific">Pterulicium gracile</name>
    <dbReference type="NCBI Taxonomy" id="1884261"/>
    <lineage>
        <taxon>Eukaryota</taxon>
        <taxon>Fungi</taxon>
        <taxon>Dikarya</taxon>
        <taxon>Basidiomycota</taxon>
        <taxon>Agaricomycotina</taxon>
        <taxon>Agaricomycetes</taxon>
        <taxon>Agaricomycetidae</taxon>
        <taxon>Agaricales</taxon>
        <taxon>Pleurotineae</taxon>
        <taxon>Pterulaceae</taxon>
        <taxon>Pterulicium</taxon>
    </lineage>
</organism>
<proteinExistence type="predicted"/>
<accession>A0A5C3QY47</accession>
<evidence type="ECO:0008006" key="3">
    <source>
        <dbReference type="Google" id="ProtNLM"/>
    </source>
</evidence>
<protein>
    <recommendedName>
        <fullName evidence="3">Adhesin domain-containing protein</fullName>
    </recommendedName>
</protein>
<reference evidence="1 2" key="1">
    <citation type="journal article" date="2019" name="Nat. Ecol. Evol.">
        <title>Megaphylogeny resolves global patterns of mushroom evolution.</title>
        <authorList>
            <person name="Varga T."/>
            <person name="Krizsan K."/>
            <person name="Foldi C."/>
            <person name="Dima B."/>
            <person name="Sanchez-Garcia M."/>
            <person name="Sanchez-Ramirez S."/>
            <person name="Szollosi G.J."/>
            <person name="Szarkandi J.G."/>
            <person name="Papp V."/>
            <person name="Albert L."/>
            <person name="Andreopoulos W."/>
            <person name="Angelini C."/>
            <person name="Antonin V."/>
            <person name="Barry K.W."/>
            <person name="Bougher N.L."/>
            <person name="Buchanan P."/>
            <person name="Buyck B."/>
            <person name="Bense V."/>
            <person name="Catcheside P."/>
            <person name="Chovatia M."/>
            <person name="Cooper J."/>
            <person name="Damon W."/>
            <person name="Desjardin D."/>
            <person name="Finy P."/>
            <person name="Geml J."/>
            <person name="Haridas S."/>
            <person name="Hughes K."/>
            <person name="Justo A."/>
            <person name="Karasinski D."/>
            <person name="Kautmanova I."/>
            <person name="Kiss B."/>
            <person name="Kocsube S."/>
            <person name="Kotiranta H."/>
            <person name="LaButti K.M."/>
            <person name="Lechner B.E."/>
            <person name="Liimatainen K."/>
            <person name="Lipzen A."/>
            <person name="Lukacs Z."/>
            <person name="Mihaltcheva S."/>
            <person name="Morgado L.N."/>
            <person name="Niskanen T."/>
            <person name="Noordeloos M.E."/>
            <person name="Ohm R.A."/>
            <person name="Ortiz-Santana B."/>
            <person name="Ovrebo C."/>
            <person name="Racz N."/>
            <person name="Riley R."/>
            <person name="Savchenko A."/>
            <person name="Shiryaev A."/>
            <person name="Soop K."/>
            <person name="Spirin V."/>
            <person name="Szebenyi C."/>
            <person name="Tomsovsky M."/>
            <person name="Tulloss R.E."/>
            <person name="Uehling J."/>
            <person name="Grigoriev I.V."/>
            <person name="Vagvolgyi C."/>
            <person name="Papp T."/>
            <person name="Martin F.M."/>
            <person name="Miettinen O."/>
            <person name="Hibbett D.S."/>
            <person name="Nagy L.G."/>
        </authorList>
    </citation>
    <scope>NUCLEOTIDE SEQUENCE [LARGE SCALE GENOMIC DNA]</scope>
    <source>
        <strain evidence="1 2">CBS 309.79</strain>
    </source>
</reference>
<dbReference type="OrthoDB" id="2991206at2759"/>
<dbReference type="AlphaFoldDB" id="A0A5C3QY47"/>
<evidence type="ECO:0000313" key="2">
    <source>
        <dbReference type="Proteomes" id="UP000305067"/>
    </source>
</evidence>
<evidence type="ECO:0000313" key="1">
    <source>
        <dbReference type="EMBL" id="TFL06953.1"/>
    </source>
</evidence>
<dbReference type="Proteomes" id="UP000305067">
    <property type="component" value="Unassembled WGS sequence"/>
</dbReference>
<name>A0A5C3QY47_9AGAR</name>
<sequence>MPSLNLRERWDDYRHAQVNREEGRIALTSLLQPSDRDGDGGPLETGVSEDVHSTSFLDTSLPTRATRLRRKAASGVCCGMNVSLFWRAFGIVAGLLVLWNAVKLTIWAAVTPPPDGLEDMPAYSTSLGCLDAPHIYNGSMVTFETGMAGEHPSALVITGGAVGTITIHKAPSEPRRIRYTMTLRTDDESLLEQVQIHEIDEGESSRLLLNTPEAALESTACSRFDINIYIPSTSARYHLAAHTRTHVRFDGDELFMNHLYISMYDVTGRTQILPHANVHADELKLEMSSGWLVGDVSVSNLTMINTHRGDARTNLQVKPTLYRSNGPEIPPAKLITATGRGRTDITYTSDPSFKHRTIHSDHSSSTGDIYLTYKHSGFNGLVQLNTKSLRATGIQKLADGEEHWTHYVGDKEGGDSMRISSRGWTGLYF</sequence>
<dbReference type="EMBL" id="ML178814">
    <property type="protein sequence ID" value="TFL06953.1"/>
    <property type="molecule type" value="Genomic_DNA"/>
</dbReference>
<gene>
    <name evidence="1" type="ORF">BDV98DRAFT_519398</name>
</gene>
<keyword evidence="2" id="KW-1185">Reference proteome</keyword>